<evidence type="ECO:0000256" key="7">
    <source>
        <dbReference type="ARBA" id="ARBA00022763"/>
    </source>
</evidence>
<dbReference type="GO" id="GO:0006281">
    <property type="term" value="P:DNA repair"/>
    <property type="evidence" value="ECO:0007669"/>
    <property type="project" value="UniProtKB-KW"/>
</dbReference>
<keyword evidence="9" id="KW-0460">Magnesium</keyword>
<evidence type="ECO:0000256" key="5">
    <source>
        <dbReference type="ARBA" id="ARBA00022723"/>
    </source>
</evidence>
<keyword evidence="12" id="KW-0131">Cell cycle</keyword>
<dbReference type="PROSITE" id="PS00697">
    <property type="entry name" value="DNA_LIGASE_A1"/>
    <property type="match status" value="1"/>
</dbReference>
<dbReference type="SUPFAM" id="SSF56091">
    <property type="entry name" value="DNA ligase/mRNA capping enzyme, catalytic domain"/>
    <property type="match status" value="1"/>
</dbReference>
<dbReference type="EC" id="6.5.1.1" evidence="1"/>
<keyword evidence="8" id="KW-0067">ATP-binding</keyword>
<dbReference type="InterPro" id="IPR016059">
    <property type="entry name" value="DNA_ligase_ATP-dep_CS"/>
</dbReference>
<keyword evidence="2 15" id="KW-0436">Ligase</keyword>
<dbReference type="GO" id="GO:0005524">
    <property type="term" value="F:ATP binding"/>
    <property type="evidence" value="ECO:0007669"/>
    <property type="project" value="UniProtKB-KW"/>
</dbReference>
<protein>
    <recommendedName>
        <fullName evidence="1">DNA ligase (ATP)</fullName>
        <ecNumber evidence="1">6.5.1.1</ecNumber>
    </recommendedName>
</protein>
<gene>
    <name evidence="15" type="ORF">PM02_13295</name>
</gene>
<dbReference type="GO" id="GO:0003677">
    <property type="term" value="F:DNA binding"/>
    <property type="evidence" value="ECO:0007669"/>
    <property type="project" value="InterPro"/>
</dbReference>
<keyword evidence="7" id="KW-0227">DNA damage</keyword>
<dbReference type="Pfam" id="PF04675">
    <property type="entry name" value="DNA_ligase_A_N"/>
    <property type="match status" value="1"/>
</dbReference>
<sequence length="532" mass="60539">MKQFATLFAAIDQSTKTTVKVAALAEYFRQAPEEDRLWTVALFSGRRPKRAVTTTRLREWAAEVADLPLWLFEESYSVVGDLAETIALILPPNPSVDNRSLTFWINALRGLADVDEAQRKAFVLEAWQQLGGAERFLFNKLLTGGFRVGISQKLMTRALAKATGKPEAELAHRLMGNWHPDEVSWHSLIEAEDASADASRPYPFYLAYALEDGPETLDDPANWRAEWKWDGIRGQLILRDGSYFVWSRGEELMTDRFPELARAIDHLPHGTVLDGELLVWPMDAEKPFSFNALQKRIGRKTVPKKLLAETPVVLHAYDLLEWEGVDLRSRPFAERRGLLEQATAALPRDAPVRLSPQLAFDTWDDLATLRSGAREAHAEGLMLKRADSPYLAGRKKGDWWKWKLEPLTIDAVMIYAQAGSGRRANLFTDFTFAVWNGNDLIPFTKAYSGLTDAEFRQITAWVRKNTQQRFGPVRQVTPHHVFEIAFEGIQASPRHKSGVALRFPRMKRWRQDKPLQEANTLDDLNEMLRIYG</sequence>
<dbReference type="Pfam" id="PF01068">
    <property type="entry name" value="DNA_ligase_A_M"/>
    <property type="match status" value="1"/>
</dbReference>
<dbReference type="Gene3D" id="1.10.3260.10">
    <property type="entry name" value="DNA ligase, ATP-dependent, N-terminal domain"/>
    <property type="match status" value="1"/>
</dbReference>
<name>A0A061SSR5_9RHOB</name>
<dbReference type="PANTHER" id="PTHR45674">
    <property type="entry name" value="DNA LIGASE 1/3 FAMILY MEMBER"/>
    <property type="match status" value="1"/>
</dbReference>
<comment type="caution">
    <text evidence="15">The sequence shown here is derived from an EMBL/GenBank/DDBJ whole genome shotgun (WGS) entry which is preliminary data.</text>
</comment>
<dbReference type="InterPro" id="IPR012308">
    <property type="entry name" value="DNA_ligase_ATP-dep_N"/>
</dbReference>
<dbReference type="InterPro" id="IPR012309">
    <property type="entry name" value="DNA_ligase_ATP-dep_C"/>
</dbReference>
<reference evidence="15 16" key="1">
    <citation type="journal article" date="2014" name="Genome Announc.">
        <title>Draft Genome Sequences of Two Isolates of the Roseobacter Group, Sulfitobacter sp. Strains 3SOLIMAR09 and 1FIGIMAR09, from Harbors of Mallorca Island (Mediterranean Sea).</title>
        <authorList>
            <person name="Mas-Llado M."/>
            <person name="Pina-Villalonga J.M."/>
            <person name="Brunet-Galmes I."/>
            <person name="Nogales B."/>
            <person name="Bosch R."/>
        </authorList>
    </citation>
    <scope>NUCLEOTIDE SEQUENCE [LARGE SCALE GENOMIC DNA]</scope>
    <source>
        <strain evidence="15 16">1FIGIMAR09</strain>
    </source>
</reference>
<organism evidence="15 16">
    <name type="scientific">Sulfitobacter mediterraneus</name>
    <dbReference type="NCBI Taxonomy" id="83219"/>
    <lineage>
        <taxon>Bacteria</taxon>
        <taxon>Pseudomonadati</taxon>
        <taxon>Pseudomonadota</taxon>
        <taxon>Alphaproteobacteria</taxon>
        <taxon>Rhodobacterales</taxon>
        <taxon>Roseobacteraceae</taxon>
        <taxon>Sulfitobacter</taxon>
    </lineage>
</organism>
<evidence type="ECO:0000256" key="13">
    <source>
        <dbReference type="ARBA" id="ARBA00034003"/>
    </source>
</evidence>
<dbReference type="InterPro" id="IPR050191">
    <property type="entry name" value="ATP-dep_DNA_ligase"/>
</dbReference>
<evidence type="ECO:0000313" key="15">
    <source>
        <dbReference type="EMBL" id="KAJ02454.1"/>
    </source>
</evidence>
<comment type="catalytic activity">
    <reaction evidence="13">
        <text>ATP + (deoxyribonucleotide)n-3'-hydroxyl + 5'-phospho-(deoxyribonucleotide)m = (deoxyribonucleotide)n+m + AMP + diphosphate.</text>
        <dbReference type="EC" id="6.5.1.1"/>
    </reaction>
</comment>
<dbReference type="PANTHER" id="PTHR45674:SF13">
    <property type="entry name" value="DNA LIGASE-RELATED"/>
    <property type="match status" value="1"/>
</dbReference>
<dbReference type="NCBIfam" id="NF006701">
    <property type="entry name" value="PRK09247.1"/>
    <property type="match status" value="1"/>
</dbReference>
<evidence type="ECO:0000256" key="6">
    <source>
        <dbReference type="ARBA" id="ARBA00022741"/>
    </source>
</evidence>
<dbReference type="InterPro" id="IPR026333">
    <property type="entry name" value="ATP_dep_DNA_lig_pp_1105_fam"/>
</dbReference>
<feature type="domain" description="ATP-dependent DNA ligase family profile" evidence="14">
    <location>
        <begin position="305"/>
        <end position="436"/>
    </location>
</feature>
<keyword evidence="4" id="KW-0235">DNA replication</keyword>
<keyword evidence="6" id="KW-0547">Nucleotide-binding</keyword>
<dbReference type="Gene3D" id="2.40.50.140">
    <property type="entry name" value="Nucleic acid-binding proteins"/>
    <property type="match status" value="1"/>
</dbReference>
<dbReference type="GO" id="GO:0046872">
    <property type="term" value="F:metal ion binding"/>
    <property type="evidence" value="ECO:0007669"/>
    <property type="project" value="UniProtKB-KW"/>
</dbReference>
<evidence type="ECO:0000259" key="14">
    <source>
        <dbReference type="PROSITE" id="PS50160"/>
    </source>
</evidence>
<dbReference type="PROSITE" id="PS50160">
    <property type="entry name" value="DNA_LIGASE_A3"/>
    <property type="match status" value="1"/>
</dbReference>
<keyword evidence="5" id="KW-0479">Metal-binding</keyword>
<evidence type="ECO:0000256" key="4">
    <source>
        <dbReference type="ARBA" id="ARBA00022705"/>
    </source>
</evidence>
<dbReference type="GO" id="GO:0006310">
    <property type="term" value="P:DNA recombination"/>
    <property type="evidence" value="ECO:0007669"/>
    <property type="project" value="UniProtKB-KW"/>
</dbReference>
<dbReference type="InterPro" id="IPR012310">
    <property type="entry name" value="DNA_ligase_ATP-dep_cent"/>
</dbReference>
<evidence type="ECO:0000256" key="3">
    <source>
        <dbReference type="ARBA" id="ARBA00022618"/>
    </source>
</evidence>
<keyword evidence="10" id="KW-0233">DNA recombination</keyword>
<keyword evidence="3" id="KW-0132">Cell division</keyword>
<evidence type="ECO:0000256" key="9">
    <source>
        <dbReference type="ARBA" id="ARBA00022842"/>
    </source>
</evidence>
<dbReference type="CDD" id="cd07897">
    <property type="entry name" value="Adenylation_DNA_ligase_Bac1"/>
    <property type="match status" value="1"/>
</dbReference>
<evidence type="ECO:0000256" key="11">
    <source>
        <dbReference type="ARBA" id="ARBA00023204"/>
    </source>
</evidence>
<dbReference type="Proteomes" id="UP000027337">
    <property type="component" value="Unassembled WGS sequence"/>
</dbReference>
<dbReference type="Pfam" id="PF04679">
    <property type="entry name" value="DNA_ligase_A_C"/>
    <property type="match status" value="1"/>
</dbReference>
<dbReference type="EMBL" id="JEMU01000011">
    <property type="protein sequence ID" value="KAJ02454.1"/>
    <property type="molecule type" value="Genomic_DNA"/>
</dbReference>
<evidence type="ECO:0000256" key="2">
    <source>
        <dbReference type="ARBA" id="ARBA00022598"/>
    </source>
</evidence>
<proteinExistence type="predicted"/>
<dbReference type="InterPro" id="IPR036599">
    <property type="entry name" value="DNA_ligase_N_sf"/>
</dbReference>
<dbReference type="GO" id="GO:0003910">
    <property type="term" value="F:DNA ligase (ATP) activity"/>
    <property type="evidence" value="ECO:0007669"/>
    <property type="project" value="UniProtKB-EC"/>
</dbReference>
<evidence type="ECO:0000313" key="16">
    <source>
        <dbReference type="Proteomes" id="UP000027337"/>
    </source>
</evidence>
<keyword evidence="11" id="KW-0234">DNA repair</keyword>
<dbReference type="SUPFAM" id="SSF117018">
    <property type="entry name" value="ATP-dependent DNA ligase DNA-binding domain"/>
    <property type="match status" value="1"/>
</dbReference>
<dbReference type="SUPFAM" id="SSF50249">
    <property type="entry name" value="Nucleic acid-binding proteins"/>
    <property type="match status" value="1"/>
</dbReference>
<accession>A0A061SSR5</accession>
<dbReference type="STRING" id="83219.PM02_13295"/>
<dbReference type="InterPro" id="IPR012340">
    <property type="entry name" value="NA-bd_OB-fold"/>
</dbReference>
<evidence type="ECO:0000256" key="12">
    <source>
        <dbReference type="ARBA" id="ARBA00023306"/>
    </source>
</evidence>
<dbReference type="GO" id="GO:0006260">
    <property type="term" value="P:DNA replication"/>
    <property type="evidence" value="ECO:0007669"/>
    <property type="project" value="UniProtKB-KW"/>
</dbReference>
<evidence type="ECO:0000256" key="1">
    <source>
        <dbReference type="ARBA" id="ARBA00012727"/>
    </source>
</evidence>
<dbReference type="RefSeq" id="WP_037909214.1">
    <property type="nucleotide sequence ID" value="NZ_JEMU01000011.1"/>
</dbReference>
<dbReference type="CDD" id="cd07972">
    <property type="entry name" value="OBF_DNA_ligase_Arch_LigB"/>
    <property type="match status" value="1"/>
</dbReference>
<keyword evidence="16" id="KW-1185">Reference proteome</keyword>
<dbReference type="Gene3D" id="3.30.470.30">
    <property type="entry name" value="DNA ligase/mRNA capping enzyme"/>
    <property type="match status" value="1"/>
</dbReference>
<evidence type="ECO:0000256" key="10">
    <source>
        <dbReference type="ARBA" id="ARBA00023172"/>
    </source>
</evidence>
<dbReference type="AlphaFoldDB" id="A0A061SSR5"/>
<evidence type="ECO:0000256" key="8">
    <source>
        <dbReference type="ARBA" id="ARBA00022840"/>
    </source>
</evidence>
<dbReference type="eggNOG" id="COG1793">
    <property type="taxonomic scope" value="Bacteria"/>
</dbReference>
<dbReference type="GO" id="GO:0051301">
    <property type="term" value="P:cell division"/>
    <property type="evidence" value="ECO:0007669"/>
    <property type="project" value="UniProtKB-KW"/>
</dbReference>
<dbReference type="NCBIfam" id="TIGR04120">
    <property type="entry name" value="DNA_lig_bact"/>
    <property type="match status" value="1"/>
</dbReference>